<dbReference type="PROSITE" id="PS51502">
    <property type="entry name" value="S_R_A_B_BARREL"/>
    <property type="match status" value="1"/>
</dbReference>
<reference evidence="2 3" key="1">
    <citation type="submission" date="2019-03" db="EMBL/GenBank/DDBJ databases">
        <title>Genomic Encyclopedia of Type Strains, Phase IV (KMG-IV): sequencing the most valuable type-strain genomes for metagenomic binning, comparative biology and taxonomic classification.</title>
        <authorList>
            <person name="Goeker M."/>
        </authorList>
    </citation>
    <scope>NUCLEOTIDE SEQUENCE [LARGE SCALE GENOMIC DNA]</scope>
    <source>
        <strain evidence="2 3">DSM 1709</strain>
    </source>
</reference>
<gene>
    <name evidence="2" type="ORF">EV684_10263</name>
</gene>
<protein>
    <submittedName>
        <fullName evidence="2">Stress responsive alpha/beta barrel protein</fullName>
    </submittedName>
</protein>
<dbReference type="SMART" id="SM00886">
    <property type="entry name" value="Dabb"/>
    <property type="match status" value="1"/>
</dbReference>
<dbReference type="Pfam" id="PF07876">
    <property type="entry name" value="Dabb"/>
    <property type="match status" value="1"/>
</dbReference>
<feature type="domain" description="Stress-response A/B barrel" evidence="1">
    <location>
        <begin position="3"/>
        <end position="92"/>
    </location>
</feature>
<dbReference type="PANTHER" id="PTHR37832">
    <property type="entry name" value="BLL2683 PROTEIN"/>
    <property type="match status" value="1"/>
</dbReference>
<dbReference type="InterPro" id="IPR013097">
    <property type="entry name" value="Dabb"/>
</dbReference>
<comment type="caution">
    <text evidence="2">The sequence shown here is derived from an EMBL/GenBank/DDBJ whole genome shotgun (WGS) entry which is preliminary data.</text>
</comment>
<sequence length="96" mass="10525">MAVRHLVMWTLKDKADAPRFKAELDSCAALVPGMLHFRAAIAEPGCEANVDVLLDSTFADAAALDAYQNHPHHQAVSKLLGTLRQTRHVLDYTTEG</sequence>
<proteinExistence type="predicted"/>
<dbReference type="EMBL" id="SLXD01000002">
    <property type="protein sequence ID" value="TCP04313.1"/>
    <property type="molecule type" value="Genomic_DNA"/>
</dbReference>
<accession>A0A4R2MWD5</accession>
<dbReference type="AlphaFoldDB" id="A0A4R2MWD5"/>
<organism evidence="2 3">
    <name type="scientific">Rubrivivax gelatinosus</name>
    <name type="common">Rhodocyclus gelatinosus</name>
    <name type="synonym">Rhodopseudomonas gelatinosa</name>
    <dbReference type="NCBI Taxonomy" id="28068"/>
    <lineage>
        <taxon>Bacteria</taxon>
        <taxon>Pseudomonadati</taxon>
        <taxon>Pseudomonadota</taxon>
        <taxon>Betaproteobacteria</taxon>
        <taxon>Burkholderiales</taxon>
        <taxon>Sphaerotilaceae</taxon>
        <taxon>Rubrivivax</taxon>
    </lineage>
</organism>
<evidence type="ECO:0000259" key="1">
    <source>
        <dbReference type="PROSITE" id="PS51502"/>
    </source>
</evidence>
<dbReference type="OMA" id="EARQCMD"/>
<dbReference type="SUPFAM" id="SSF54909">
    <property type="entry name" value="Dimeric alpha+beta barrel"/>
    <property type="match status" value="1"/>
</dbReference>
<dbReference type="Gene3D" id="3.30.70.100">
    <property type="match status" value="1"/>
</dbReference>
<dbReference type="Proteomes" id="UP000295106">
    <property type="component" value="Unassembled WGS sequence"/>
</dbReference>
<dbReference type="RefSeq" id="WP_014428644.1">
    <property type="nucleotide sequence ID" value="NZ_CP181386.1"/>
</dbReference>
<evidence type="ECO:0000313" key="3">
    <source>
        <dbReference type="Proteomes" id="UP000295106"/>
    </source>
</evidence>
<evidence type="ECO:0000313" key="2">
    <source>
        <dbReference type="EMBL" id="TCP04313.1"/>
    </source>
</evidence>
<name>A0A4R2MWD5_RUBGE</name>
<dbReference type="GeneID" id="99685147"/>
<dbReference type="PANTHER" id="PTHR37832:SF1">
    <property type="entry name" value="STRESS-RESPONSE A_B BARREL DOMAIN-CONTAINING PROTEIN"/>
    <property type="match status" value="1"/>
</dbReference>
<dbReference type="InterPro" id="IPR011008">
    <property type="entry name" value="Dimeric_a/b-barrel"/>
</dbReference>